<gene>
    <name evidence="10" type="ORF">PGLA1383_LOCUS38071</name>
</gene>
<proteinExistence type="predicted"/>
<evidence type="ECO:0000256" key="5">
    <source>
        <dbReference type="ARBA" id="ARBA00035674"/>
    </source>
</evidence>
<sequence length="146" mass="16034">QYGAQASPAVEDHRASMTEYWSTDHAAPTLENMMLDSNAGDMDRLERPEILSALPSLQGKKVLELGAGIGRFSGVLARKAGEVVAVDFVKSSCIENQRLNAGCNNLRVMHGDVTQLDLEPNSFDLVFSNWLLMYLTDEEVNDFAAN</sequence>
<evidence type="ECO:0000313" key="11">
    <source>
        <dbReference type="Proteomes" id="UP000654075"/>
    </source>
</evidence>
<evidence type="ECO:0000256" key="6">
    <source>
        <dbReference type="ARBA" id="ARBA00047619"/>
    </source>
</evidence>
<keyword evidence="3" id="KW-0489">Methyltransferase</keyword>
<dbReference type="InterPro" id="IPR029063">
    <property type="entry name" value="SAM-dependent_MTases_sf"/>
</dbReference>
<protein>
    <recommendedName>
        <fullName evidence="5">phosphoethanolamine N-methyltransferase</fullName>
        <ecNumber evidence="5">2.1.1.103</ecNumber>
    </recommendedName>
</protein>
<evidence type="ECO:0000256" key="2">
    <source>
        <dbReference type="ARBA" id="ARBA00005189"/>
    </source>
</evidence>
<comment type="catalytic activity">
    <reaction evidence="7">
        <text>phosphoethanolamine + S-adenosyl-L-methionine = N-methylethanolamine phosphate + S-adenosyl-L-homocysteine + H(+)</text>
        <dbReference type="Rhea" id="RHEA:20365"/>
        <dbReference type="ChEBI" id="CHEBI:15378"/>
        <dbReference type="ChEBI" id="CHEBI:57781"/>
        <dbReference type="ChEBI" id="CHEBI:57856"/>
        <dbReference type="ChEBI" id="CHEBI:58190"/>
        <dbReference type="ChEBI" id="CHEBI:59789"/>
        <dbReference type="EC" id="2.1.1.103"/>
    </reaction>
    <physiologicalReaction direction="left-to-right" evidence="7">
        <dbReference type="Rhea" id="RHEA:20366"/>
    </physiologicalReaction>
</comment>
<organism evidence="10 11">
    <name type="scientific">Polarella glacialis</name>
    <name type="common">Dinoflagellate</name>
    <dbReference type="NCBI Taxonomy" id="89957"/>
    <lineage>
        <taxon>Eukaryota</taxon>
        <taxon>Sar</taxon>
        <taxon>Alveolata</taxon>
        <taxon>Dinophyceae</taxon>
        <taxon>Suessiales</taxon>
        <taxon>Suessiaceae</taxon>
        <taxon>Polarella</taxon>
    </lineage>
</organism>
<dbReference type="GO" id="GO:0000234">
    <property type="term" value="F:phosphoethanolamine N-methyltransferase activity"/>
    <property type="evidence" value="ECO:0007669"/>
    <property type="project" value="UniProtKB-EC"/>
</dbReference>
<dbReference type="Proteomes" id="UP000654075">
    <property type="component" value="Unassembled WGS sequence"/>
</dbReference>
<feature type="domain" description="Methyltransferase" evidence="9">
    <location>
        <begin position="62"/>
        <end position="144"/>
    </location>
</feature>
<dbReference type="GO" id="GO:0032259">
    <property type="term" value="P:methylation"/>
    <property type="evidence" value="ECO:0007669"/>
    <property type="project" value="UniProtKB-KW"/>
</dbReference>
<dbReference type="Pfam" id="PF13649">
    <property type="entry name" value="Methyltransf_25"/>
    <property type="match status" value="1"/>
</dbReference>
<name>A0A813G628_POLGL</name>
<keyword evidence="4" id="KW-0808">Transferase</keyword>
<dbReference type="PANTHER" id="PTHR44307:SF2">
    <property type="entry name" value="PHOSPHOETHANOLAMINE METHYLTRANSFERASE ISOFORM X1"/>
    <property type="match status" value="1"/>
</dbReference>
<evidence type="ECO:0000256" key="7">
    <source>
        <dbReference type="ARBA" id="ARBA00047622"/>
    </source>
</evidence>
<evidence type="ECO:0000313" key="10">
    <source>
        <dbReference type="EMBL" id="CAE8620515.1"/>
    </source>
</evidence>
<evidence type="ECO:0000259" key="9">
    <source>
        <dbReference type="Pfam" id="PF13649"/>
    </source>
</evidence>
<comment type="catalytic activity">
    <reaction evidence="8">
        <text>N-methylethanolamine phosphate + S-adenosyl-L-methionine = N,N-dimethylethanolamine phosphate + S-adenosyl-L-homocysteine + H(+)</text>
        <dbReference type="Rhea" id="RHEA:25321"/>
        <dbReference type="ChEBI" id="CHEBI:15378"/>
        <dbReference type="ChEBI" id="CHEBI:57781"/>
        <dbReference type="ChEBI" id="CHEBI:57856"/>
        <dbReference type="ChEBI" id="CHEBI:58641"/>
        <dbReference type="ChEBI" id="CHEBI:59789"/>
        <dbReference type="EC" id="2.1.1.103"/>
    </reaction>
    <physiologicalReaction direction="left-to-right" evidence="8">
        <dbReference type="Rhea" id="RHEA:25322"/>
    </physiologicalReaction>
</comment>
<dbReference type="PANTHER" id="PTHR44307">
    <property type="entry name" value="PHOSPHOETHANOLAMINE METHYLTRANSFERASE"/>
    <property type="match status" value="1"/>
</dbReference>
<dbReference type="CDD" id="cd02440">
    <property type="entry name" value="AdoMet_MTases"/>
    <property type="match status" value="1"/>
</dbReference>
<keyword evidence="11" id="KW-1185">Reference proteome</keyword>
<feature type="non-terminal residue" evidence="10">
    <location>
        <position position="1"/>
    </location>
</feature>
<dbReference type="EC" id="2.1.1.103" evidence="5"/>
<evidence type="ECO:0000256" key="8">
    <source>
        <dbReference type="ARBA" id="ARBA00047841"/>
    </source>
</evidence>
<comment type="pathway">
    <text evidence="1">Phospholipid metabolism; phosphatidylcholine biosynthesis.</text>
</comment>
<reference evidence="10" key="1">
    <citation type="submission" date="2021-02" db="EMBL/GenBank/DDBJ databases">
        <authorList>
            <person name="Dougan E. K."/>
            <person name="Rhodes N."/>
            <person name="Thang M."/>
            <person name="Chan C."/>
        </authorList>
    </citation>
    <scope>NUCLEOTIDE SEQUENCE</scope>
</reference>
<feature type="non-terminal residue" evidence="10">
    <location>
        <position position="146"/>
    </location>
</feature>
<dbReference type="SUPFAM" id="SSF53335">
    <property type="entry name" value="S-adenosyl-L-methionine-dependent methyltransferases"/>
    <property type="match status" value="1"/>
</dbReference>
<comment type="catalytic activity">
    <reaction evidence="6">
        <text>N,N-dimethylethanolamine phosphate + S-adenosyl-L-methionine = phosphocholine + S-adenosyl-L-homocysteine + H(+)</text>
        <dbReference type="Rhea" id="RHEA:25325"/>
        <dbReference type="ChEBI" id="CHEBI:15378"/>
        <dbReference type="ChEBI" id="CHEBI:57856"/>
        <dbReference type="ChEBI" id="CHEBI:58641"/>
        <dbReference type="ChEBI" id="CHEBI:59789"/>
        <dbReference type="ChEBI" id="CHEBI:295975"/>
        <dbReference type="EC" id="2.1.1.103"/>
    </reaction>
    <physiologicalReaction direction="left-to-right" evidence="6">
        <dbReference type="Rhea" id="RHEA:25326"/>
    </physiologicalReaction>
</comment>
<dbReference type="Gene3D" id="3.40.50.150">
    <property type="entry name" value="Vaccinia Virus protein VP39"/>
    <property type="match status" value="1"/>
</dbReference>
<evidence type="ECO:0000256" key="4">
    <source>
        <dbReference type="ARBA" id="ARBA00022679"/>
    </source>
</evidence>
<evidence type="ECO:0000256" key="3">
    <source>
        <dbReference type="ARBA" id="ARBA00022603"/>
    </source>
</evidence>
<dbReference type="InterPro" id="IPR041698">
    <property type="entry name" value="Methyltransf_25"/>
</dbReference>
<comment type="caution">
    <text evidence="10">The sequence shown here is derived from an EMBL/GenBank/DDBJ whole genome shotgun (WGS) entry which is preliminary data.</text>
</comment>
<accession>A0A813G628</accession>
<dbReference type="OrthoDB" id="329369at2759"/>
<comment type="pathway">
    <text evidence="2">Lipid metabolism.</text>
</comment>
<dbReference type="AlphaFoldDB" id="A0A813G628"/>
<evidence type="ECO:0000256" key="1">
    <source>
        <dbReference type="ARBA" id="ARBA00004969"/>
    </source>
</evidence>
<dbReference type="EMBL" id="CAJNNV010027486">
    <property type="protein sequence ID" value="CAE8620515.1"/>
    <property type="molecule type" value="Genomic_DNA"/>
</dbReference>